<gene>
    <name evidence="7" type="ORF">ACFOHV_06325</name>
</gene>
<comment type="caution">
    <text evidence="7">The sequence shown here is derived from an EMBL/GenBank/DDBJ whole genome shotgun (WGS) entry which is preliminary data.</text>
</comment>
<keyword evidence="1 3" id="KW-0597">Phosphoprotein</keyword>
<feature type="domain" description="Response regulatory" evidence="6">
    <location>
        <begin position="6"/>
        <end position="123"/>
    </location>
</feature>
<dbReference type="SMART" id="SM00421">
    <property type="entry name" value="HTH_LUXR"/>
    <property type="match status" value="1"/>
</dbReference>
<feature type="domain" description="HTH luxR-type" evidence="5">
    <location>
        <begin position="157"/>
        <end position="222"/>
    </location>
</feature>
<dbReference type="InterPro" id="IPR016032">
    <property type="entry name" value="Sig_transdc_resp-reg_C-effctor"/>
</dbReference>
<evidence type="ECO:0000256" key="2">
    <source>
        <dbReference type="ARBA" id="ARBA00023125"/>
    </source>
</evidence>
<dbReference type="PROSITE" id="PS50110">
    <property type="entry name" value="RESPONSE_REGULATORY"/>
    <property type="match status" value="1"/>
</dbReference>
<dbReference type="PANTHER" id="PTHR45566">
    <property type="entry name" value="HTH-TYPE TRANSCRIPTIONAL REGULATOR YHJB-RELATED"/>
    <property type="match status" value="1"/>
</dbReference>
<dbReference type="SUPFAM" id="SSF46894">
    <property type="entry name" value="C-terminal effector domain of the bipartite response regulators"/>
    <property type="match status" value="1"/>
</dbReference>
<protein>
    <submittedName>
        <fullName evidence="7">LuxR C-terminal-related transcriptional regulator</fullName>
    </submittedName>
</protein>
<name>A0ABV7HZZ7_9HYPH</name>
<feature type="region of interest" description="Disordered" evidence="4">
    <location>
        <begin position="133"/>
        <end position="152"/>
    </location>
</feature>
<evidence type="ECO:0000259" key="6">
    <source>
        <dbReference type="PROSITE" id="PS50110"/>
    </source>
</evidence>
<accession>A0ABV7HZZ7</accession>
<dbReference type="CDD" id="cd17535">
    <property type="entry name" value="REC_NarL-like"/>
    <property type="match status" value="1"/>
</dbReference>
<dbReference type="Gene3D" id="1.10.10.10">
    <property type="entry name" value="Winged helix-like DNA-binding domain superfamily/Winged helix DNA-binding domain"/>
    <property type="match status" value="1"/>
</dbReference>
<evidence type="ECO:0000256" key="1">
    <source>
        <dbReference type="ARBA" id="ARBA00022553"/>
    </source>
</evidence>
<evidence type="ECO:0000259" key="5">
    <source>
        <dbReference type="PROSITE" id="PS50043"/>
    </source>
</evidence>
<dbReference type="EMBL" id="JBHRTG010000006">
    <property type="protein sequence ID" value="MFC3162893.1"/>
    <property type="molecule type" value="Genomic_DNA"/>
</dbReference>
<sequence length="237" mass="25495">MDELRVALIADDDEFFRIALAFILKNELGFQTVVEARSLDEAIDELSERGSFELALFDLQMPGMESAASLAGVRDVHPHLKIGVVSASSRRADILAALAAGINGYVPKGLGARDLANAIRAIIEGRVFVPPSITDRSSRDDEKSEATSIPDKAADQVGRTLASLTPRQREVLSLLVRGLSNKEIARQLKLGEGTIKIHLAALFRSLQVRNRQEAAVAGARLLADPDVGRPSPAGRPT</sequence>
<dbReference type="Gene3D" id="3.40.50.2300">
    <property type="match status" value="1"/>
</dbReference>
<evidence type="ECO:0000313" key="7">
    <source>
        <dbReference type="EMBL" id="MFC3162893.1"/>
    </source>
</evidence>
<evidence type="ECO:0000256" key="3">
    <source>
        <dbReference type="PROSITE-ProRule" id="PRU00169"/>
    </source>
</evidence>
<dbReference type="PROSITE" id="PS50043">
    <property type="entry name" value="HTH_LUXR_2"/>
    <property type="match status" value="1"/>
</dbReference>
<keyword evidence="8" id="KW-1185">Reference proteome</keyword>
<dbReference type="Pfam" id="PF00072">
    <property type="entry name" value="Response_reg"/>
    <property type="match status" value="1"/>
</dbReference>
<dbReference type="InterPro" id="IPR058245">
    <property type="entry name" value="NreC/VraR/RcsB-like_REC"/>
</dbReference>
<dbReference type="InterPro" id="IPR011006">
    <property type="entry name" value="CheY-like_superfamily"/>
</dbReference>
<dbReference type="Pfam" id="PF00196">
    <property type="entry name" value="GerE"/>
    <property type="match status" value="1"/>
</dbReference>
<dbReference type="InterPro" id="IPR051015">
    <property type="entry name" value="EvgA-like"/>
</dbReference>
<dbReference type="InterPro" id="IPR036388">
    <property type="entry name" value="WH-like_DNA-bd_sf"/>
</dbReference>
<dbReference type="SMART" id="SM00448">
    <property type="entry name" value="REC"/>
    <property type="match status" value="1"/>
</dbReference>
<feature type="compositionally biased region" description="Basic and acidic residues" evidence="4">
    <location>
        <begin position="136"/>
        <end position="145"/>
    </location>
</feature>
<feature type="modified residue" description="4-aspartylphosphate" evidence="3">
    <location>
        <position position="58"/>
    </location>
</feature>
<dbReference type="PANTHER" id="PTHR45566:SF1">
    <property type="entry name" value="HTH-TYPE TRANSCRIPTIONAL REGULATOR YHJB-RELATED"/>
    <property type="match status" value="1"/>
</dbReference>
<keyword evidence="2" id="KW-0238">DNA-binding</keyword>
<proteinExistence type="predicted"/>
<reference evidence="8" key="1">
    <citation type="journal article" date="2019" name="Int. J. Syst. Evol. Microbiol.">
        <title>The Global Catalogue of Microorganisms (GCM) 10K type strain sequencing project: providing services to taxonomists for standard genome sequencing and annotation.</title>
        <authorList>
            <consortium name="The Broad Institute Genomics Platform"/>
            <consortium name="The Broad Institute Genome Sequencing Center for Infectious Disease"/>
            <person name="Wu L."/>
            <person name="Ma J."/>
        </authorList>
    </citation>
    <scope>NUCLEOTIDE SEQUENCE [LARGE SCALE GENOMIC DNA]</scope>
    <source>
        <strain evidence="8">KCTC 52231</strain>
    </source>
</reference>
<dbReference type="PRINTS" id="PR00038">
    <property type="entry name" value="HTHLUXR"/>
</dbReference>
<evidence type="ECO:0000256" key="4">
    <source>
        <dbReference type="SAM" id="MobiDB-lite"/>
    </source>
</evidence>
<dbReference type="Proteomes" id="UP001595647">
    <property type="component" value="Unassembled WGS sequence"/>
</dbReference>
<dbReference type="SUPFAM" id="SSF52172">
    <property type="entry name" value="CheY-like"/>
    <property type="match status" value="1"/>
</dbReference>
<organism evidence="7 8">
    <name type="scientific">Ciceribacter thiooxidans</name>
    <dbReference type="NCBI Taxonomy" id="1969821"/>
    <lineage>
        <taxon>Bacteria</taxon>
        <taxon>Pseudomonadati</taxon>
        <taxon>Pseudomonadota</taxon>
        <taxon>Alphaproteobacteria</taxon>
        <taxon>Hyphomicrobiales</taxon>
        <taxon>Rhizobiaceae</taxon>
        <taxon>Ciceribacter</taxon>
    </lineage>
</organism>
<dbReference type="CDD" id="cd06170">
    <property type="entry name" value="LuxR_C_like"/>
    <property type="match status" value="1"/>
</dbReference>
<evidence type="ECO:0000313" key="8">
    <source>
        <dbReference type="Proteomes" id="UP001595647"/>
    </source>
</evidence>
<dbReference type="InterPro" id="IPR001789">
    <property type="entry name" value="Sig_transdc_resp-reg_receiver"/>
</dbReference>
<dbReference type="InterPro" id="IPR000792">
    <property type="entry name" value="Tscrpt_reg_LuxR_C"/>
</dbReference>
<dbReference type="RefSeq" id="WP_182307857.1">
    <property type="nucleotide sequence ID" value="NZ_CP059897.1"/>
</dbReference>